<dbReference type="PIRSF" id="PIRSF005902">
    <property type="entry name" value="DNase_TatD"/>
    <property type="match status" value="1"/>
</dbReference>
<dbReference type="Proteomes" id="UP000190274">
    <property type="component" value="Chromosome H"/>
</dbReference>
<dbReference type="AlphaFoldDB" id="A0A1G4K1E3"/>
<dbReference type="PANTHER" id="PTHR47345">
    <property type="entry name" value="CUT9-INTERACTING PROTEIN SCN1"/>
    <property type="match status" value="1"/>
</dbReference>
<dbReference type="GO" id="GO:0046872">
    <property type="term" value="F:metal ion binding"/>
    <property type="evidence" value="ECO:0007669"/>
    <property type="project" value="UniProtKB-KW"/>
</dbReference>
<keyword evidence="1" id="KW-0479">Metal-binding</keyword>
<dbReference type="InterPro" id="IPR053044">
    <property type="entry name" value="Metallo-hydrolase/TatD-type"/>
</dbReference>
<protein>
    <submittedName>
        <fullName evidence="2">LADA_0H05886g1_1</fullName>
    </submittedName>
</protein>
<feature type="binding site" evidence="1">
    <location>
        <position position="260"/>
    </location>
    <ligand>
        <name>a divalent metal cation</name>
        <dbReference type="ChEBI" id="CHEBI:60240"/>
        <label>1</label>
    </ligand>
</feature>
<evidence type="ECO:0000256" key="1">
    <source>
        <dbReference type="PIRSR" id="PIRSR005902-1"/>
    </source>
</evidence>
<proteinExistence type="predicted"/>
<dbReference type="InterPro" id="IPR032466">
    <property type="entry name" value="Metal_Hydrolase"/>
</dbReference>
<evidence type="ECO:0000313" key="3">
    <source>
        <dbReference type="Proteomes" id="UP000190274"/>
    </source>
</evidence>
<dbReference type="Pfam" id="PF01026">
    <property type="entry name" value="TatD_DNase"/>
    <property type="match status" value="1"/>
</dbReference>
<dbReference type="Gene3D" id="3.20.20.140">
    <property type="entry name" value="Metal-dependent hydrolases"/>
    <property type="match status" value="1"/>
</dbReference>
<dbReference type="OrthoDB" id="413993at2759"/>
<gene>
    <name evidence="2" type="ORF">LADA_0H05886G</name>
</gene>
<accession>A0A1G4K1E3</accession>
<name>A0A1G4K1E3_9SACH</name>
<dbReference type="InterPro" id="IPR001130">
    <property type="entry name" value="TatD-like"/>
</dbReference>
<reference evidence="2 3" key="1">
    <citation type="submission" date="2016-03" db="EMBL/GenBank/DDBJ databases">
        <authorList>
            <person name="Devillers H."/>
        </authorList>
    </citation>
    <scope>NUCLEOTIDE SEQUENCE [LARGE SCALE GENOMIC DNA]</scope>
    <source>
        <strain evidence="2">CBS 10888</strain>
    </source>
</reference>
<organism evidence="2 3">
    <name type="scientific">Lachancea dasiensis</name>
    <dbReference type="NCBI Taxonomy" id="1072105"/>
    <lineage>
        <taxon>Eukaryota</taxon>
        <taxon>Fungi</taxon>
        <taxon>Dikarya</taxon>
        <taxon>Ascomycota</taxon>
        <taxon>Saccharomycotina</taxon>
        <taxon>Saccharomycetes</taxon>
        <taxon>Saccharomycetales</taxon>
        <taxon>Saccharomycetaceae</taxon>
        <taxon>Lachancea</taxon>
    </lineage>
</organism>
<dbReference type="PANTHER" id="PTHR47345:SF1">
    <property type="entry name" value="CUT9-INTERACTING PROTEIN SCN1"/>
    <property type="match status" value="1"/>
</dbReference>
<feature type="binding site" evidence="1">
    <location>
        <position position="205"/>
    </location>
    <ligand>
        <name>a divalent metal cation</name>
        <dbReference type="ChEBI" id="CHEBI:60240"/>
        <label>2</label>
    </ligand>
</feature>
<feature type="binding site" evidence="1">
    <location>
        <position position="124"/>
    </location>
    <ligand>
        <name>a divalent metal cation</name>
        <dbReference type="ChEBI" id="CHEBI:60240"/>
        <label>1</label>
    </ligand>
</feature>
<dbReference type="GO" id="GO:0016788">
    <property type="term" value="F:hydrolase activity, acting on ester bonds"/>
    <property type="evidence" value="ECO:0007669"/>
    <property type="project" value="InterPro"/>
</dbReference>
<dbReference type="SUPFAM" id="SSF51556">
    <property type="entry name" value="Metallo-dependent hydrolases"/>
    <property type="match status" value="1"/>
</dbReference>
<feature type="binding site" evidence="1">
    <location>
        <position position="178"/>
    </location>
    <ligand>
        <name>a divalent metal cation</name>
        <dbReference type="ChEBI" id="CHEBI:60240"/>
        <label>2</label>
    </ligand>
</feature>
<evidence type="ECO:0000313" key="2">
    <source>
        <dbReference type="EMBL" id="SCU97363.1"/>
    </source>
</evidence>
<keyword evidence="3" id="KW-1185">Reference proteome</keyword>
<dbReference type="EMBL" id="LT598461">
    <property type="protein sequence ID" value="SCU97363.1"/>
    <property type="molecule type" value="Genomic_DNA"/>
</dbReference>
<sequence length="323" mass="36628">MTPYVDSHCHVTTSIEPKSIRLPNVPFQCCIMSNNGYDWWKLVNSPVADANTKLGFGVHPWYSHLYYLSEDGTSPSKEAHYRSILQGPREAELNRIILRLPEPKNLVSYIDANFSTTSCDCIGEIGLDKLFRLPENGFYQGDDTAPLSRVKVKMDHQVKVFVQMCQLAVKHSLPVSLHCVKAPNQMFELCQTHLLPHKGINICLHSYTGSVETLTGAWLKNFPRERLFLSISSYVNFKNLESASKLLQALPLECILTETDFTWDTSSENDIQEALDFVLSRITHEHDLPSVERAKEIVYANFRRFVEGGDVSTPASDSMYNVH</sequence>